<dbReference type="AlphaFoldDB" id="A0A8B8BMM8"/>
<proteinExistence type="predicted"/>
<evidence type="ECO:0000313" key="4">
    <source>
        <dbReference type="RefSeq" id="XP_022304104.1"/>
    </source>
</evidence>
<feature type="transmembrane region" description="Helical" evidence="2">
    <location>
        <begin position="110"/>
        <end position="129"/>
    </location>
</feature>
<dbReference type="RefSeq" id="XP_022304104.1">
    <property type="nucleotide sequence ID" value="XM_022448396.1"/>
</dbReference>
<name>A0A8B8BMM8_CRAVI</name>
<evidence type="ECO:0000256" key="1">
    <source>
        <dbReference type="SAM" id="MobiDB-lite"/>
    </source>
</evidence>
<dbReference type="Proteomes" id="UP000694844">
    <property type="component" value="Chromosome 1"/>
</dbReference>
<dbReference type="GeneID" id="111111403"/>
<feature type="compositionally biased region" description="Polar residues" evidence="1">
    <location>
        <begin position="1"/>
        <end position="15"/>
    </location>
</feature>
<feature type="region of interest" description="Disordered" evidence="1">
    <location>
        <begin position="1"/>
        <end position="92"/>
    </location>
</feature>
<reference evidence="3" key="1">
    <citation type="submission" date="2024-06" db="UniProtKB">
        <authorList>
            <consortium name="RefSeq"/>
        </authorList>
    </citation>
    <scope>NUCLEOTIDE SEQUENCE [LARGE SCALE GENOMIC DNA]</scope>
</reference>
<dbReference type="OrthoDB" id="6128341at2759"/>
<evidence type="ECO:0000313" key="3">
    <source>
        <dbReference type="Proteomes" id="UP000694844"/>
    </source>
</evidence>
<keyword evidence="2" id="KW-0472">Membrane</keyword>
<keyword evidence="2" id="KW-1133">Transmembrane helix</keyword>
<evidence type="ECO:0000256" key="2">
    <source>
        <dbReference type="SAM" id="Phobius"/>
    </source>
</evidence>
<protein>
    <submittedName>
        <fullName evidence="4">Uncharacterized protein LOC111111403 isoform X2</fullName>
    </submittedName>
</protein>
<feature type="compositionally biased region" description="Low complexity" evidence="1">
    <location>
        <begin position="17"/>
        <end position="28"/>
    </location>
</feature>
<keyword evidence="2" id="KW-0812">Transmembrane</keyword>
<accession>A0A8B8BMM8</accession>
<reference evidence="4" key="2">
    <citation type="submission" date="2025-08" db="UniProtKB">
        <authorList>
            <consortium name="RefSeq"/>
        </authorList>
    </citation>
    <scope>IDENTIFICATION</scope>
    <source>
        <tissue evidence="4">Whole sample</tissue>
    </source>
</reference>
<organism evidence="3 4">
    <name type="scientific">Crassostrea virginica</name>
    <name type="common">Eastern oyster</name>
    <dbReference type="NCBI Taxonomy" id="6565"/>
    <lineage>
        <taxon>Eukaryota</taxon>
        <taxon>Metazoa</taxon>
        <taxon>Spiralia</taxon>
        <taxon>Lophotrochozoa</taxon>
        <taxon>Mollusca</taxon>
        <taxon>Bivalvia</taxon>
        <taxon>Autobranchia</taxon>
        <taxon>Pteriomorphia</taxon>
        <taxon>Ostreida</taxon>
        <taxon>Ostreoidea</taxon>
        <taxon>Ostreidae</taxon>
        <taxon>Crassostrea</taxon>
    </lineage>
</organism>
<gene>
    <name evidence="4" type="primary">LOC111111403</name>
</gene>
<sequence length="300" mass="33911">MENKNMNVQGNQTECPFSASKFSSDSKATQTPPEPLPDYNSDEEQNTPPEPSPDYPVYDRQEATPTFPSIILPCNTGRHRPNELDSDDDPRCNDSALKERTCSMKKICKYSIWILIFLLISGIVALSTINQQKTDEVESFANAFPELLRGQDEEIRSINLTIDNTVKTVHGSMNSMNLKLSKVQELTIVTNRSLYDVRATMKKWFKEFKKNLTDYVVNTSYSGIISDKQLDGRCKNVTVGTCVSTCYDKCDGYYQSCKRCSGYVTCDGRVLHERNCPGALVWTDDMRRCESTSNTCNLTD</sequence>
<keyword evidence="3" id="KW-1185">Reference proteome</keyword>